<protein>
    <recommendedName>
        <fullName evidence="3">DUF4350 domain-containing protein</fullName>
    </recommendedName>
</protein>
<keyword evidence="2" id="KW-0472">Membrane</keyword>
<evidence type="ECO:0000313" key="5">
    <source>
        <dbReference type="Proteomes" id="UP001206483"/>
    </source>
</evidence>
<evidence type="ECO:0000259" key="3">
    <source>
        <dbReference type="Pfam" id="PF14258"/>
    </source>
</evidence>
<evidence type="ECO:0000256" key="1">
    <source>
        <dbReference type="SAM" id="MobiDB-lite"/>
    </source>
</evidence>
<keyword evidence="2" id="KW-0812">Transmembrane</keyword>
<organism evidence="4 5">
    <name type="scientific">Kitasatospora paracochleata</name>
    <dbReference type="NCBI Taxonomy" id="58354"/>
    <lineage>
        <taxon>Bacteria</taxon>
        <taxon>Bacillati</taxon>
        <taxon>Actinomycetota</taxon>
        <taxon>Actinomycetes</taxon>
        <taxon>Kitasatosporales</taxon>
        <taxon>Streptomycetaceae</taxon>
        <taxon>Kitasatospora</taxon>
    </lineage>
</organism>
<name>A0ABT1IY21_9ACTN</name>
<keyword evidence="5" id="KW-1185">Reference proteome</keyword>
<dbReference type="RefSeq" id="WP_253797876.1">
    <property type="nucleotide sequence ID" value="NZ_BAAAUB010000110.1"/>
</dbReference>
<keyword evidence="2" id="KW-1133">Transmembrane helix</keyword>
<gene>
    <name evidence="4" type="ORF">FHR36_003185</name>
</gene>
<feature type="transmembrane region" description="Helical" evidence="2">
    <location>
        <begin position="47"/>
        <end position="67"/>
    </location>
</feature>
<proteinExistence type="predicted"/>
<comment type="caution">
    <text evidence="4">The sequence shown here is derived from an EMBL/GenBank/DDBJ whole genome shotgun (WGS) entry which is preliminary data.</text>
</comment>
<sequence>MTATTATTELPTGPSDAAETVAPAPDDAAAHTSVSPTARTLWRRSRWYLFTALALLLVGLLIAGISGQSTFPALDPRSGDREGTLAAVHLLEKRGITVRTVDTERDLEAAVRTPGATVVVPRSDLLSTAQLRRLAAVPRGEGRLVLIAPQQPALDQLMPGSRVAGQTEGPANLVDTLTTPAGCTLPEANRAGSAELGGLTYLRGADDTGCYARHGHPTLLHRASGGRETVALGTGDPLTNDRIAEEGNASLALGLLGSRPQLVWYLPDYSAPAPSVARKSFTDYVPAGWYWATLQLAVAAGLAALWRARRLGPVVTEPLPVVVRATETTEGRARLYQRARAHGRAADALRRAARHRLAAALGIPATTGDVPEAALCAAVAARLGHPAADVQQVLYGPAPTDDAALLRLTDDLDALERQVRQP</sequence>
<reference evidence="4 5" key="1">
    <citation type="submission" date="2022-06" db="EMBL/GenBank/DDBJ databases">
        <title>Sequencing the genomes of 1000 actinobacteria strains.</title>
        <authorList>
            <person name="Klenk H.-P."/>
        </authorList>
    </citation>
    <scope>NUCLEOTIDE SEQUENCE [LARGE SCALE GENOMIC DNA]</scope>
    <source>
        <strain evidence="4 5">DSM 41656</strain>
    </source>
</reference>
<dbReference type="Pfam" id="PF14258">
    <property type="entry name" value="DUF4350"/>
    <property type="match status" value="1"/>
</dbReference>
<dbReference type="InterPro" id="IPR025646">
    <property type="entry name" value="DUF4350"/>
</dbReference>
<dbReference type="EMBL" id="JAMZDX010000003">
    <property type="protein sequence ID" value="MCP2310052.1"/>
    <property type="molecule type" value="Genomic_DNA"/>
</dbReference>
<feature type="domain" description="DUF4350" evidence="3">
    <location>
        <begin position="78"/>
        <end position="256"/>
    </location>
</feature>
<evidence type="ECO:0000313" key="4">
    <source>
        <dbReference type="EMBL" id="MCP2310052.1"/>
    </source>
</evidence>
<accession>A0ABT1IY21</accession>
<dbReference type="Proteomes" id="UP001206483">
    <property type="component" value="Unassembled WGS sequence"/>
</dbReference>
<feature type="region of interest" description="Disordered" evidence="1">
    <location>
        <begin position="1"/>
        <end position="31"/>
    </location>
</feature>
<evidence type="ECO:0000256" key="2">
    <source>
        <dbReference type="SAM" id="Phobius"/>
    </source>
</evidence>